<name>A0ABP0BYH5_9PEZI</name>
<sequence length="239" mass="26803">MDRRNKLQLEAAAAWSGVVFVVGYPIFWLFMAKMQPPVPYSFTPEQMADYYLSNRSRILYGMAISAVFGGTWLTFTAQLAVVLRRIEGEGAVFTLISVLGGVLAGWALIFTPVTWMMPAMRVDADPQIIRAFNDYAYLLFNGTFIISSLQAIAHGIVGLCDQSQHKIFPRWSCWVAIVAGIGFFFVGPTPFVESGAFALEGWFAGWFPGTGYFIWTMVTTYYMIVDVHRRQRQTAVALD</sequence>
<evidence type="ECO:0000256" key="1">
    <source>
        <dbReference type="SAM" id="Phobius"/>
    </source>
</evidence>
<feature type="transmembrane region" description="Helical" evidence="1">
    <location>
        <begin position="171"/>
        <end position="191"/>
    </location>
</feature>
<feature type="transmembrane region" description="Helical" evidence="1">
    <location>
        <begin position="135"/>
        <end position="159"/>
    </location>
</feature>
<gene>
    <name evidence="2" type="ORF">SEUCBS140593_005425</name>
</gene>
<keyword evidence="1" id="KW-0472">Membrane</keyword>
<feature type="transmembrane region" description="Helical" evidence="1">
    <location>
        <begin position="90"/>
        <end position="115"/>
    </location>
</feature>
<comment type="caution">
    <text evidence="2">The sequence shown here is derived from an EMBL/GenBank/DDBJ whole genome shotgun (WGS) entry which is preliminary data.</text>
</comment>
<reference evidence="2 3" key="1">
    <citation type="submission" date="2024-01" db="EMBL/GenBank/DDBJ databases">
        <authorList>
            <person name="Allen C."/>
            <person name="Tagirdzhanova G."/>
        </authorList>
    </citation>
    <scope>NUCLEOTIDE SEQUENCE [LARGE SCALE GENOMIC DNA]</scope>
</reference>
<dbReference type="EMBL" id="CAWUHD010000052">
    <property type="protein sequence ID" value="CAK7224000.1"/>
    <property type="molecule type" value="Genomic_DNA"/>
</dbReference>
<evidence type="ECO:0008006" key="4">
    <source>
        <dbReference type="Google" id="ProtNLM"/>
    </source>
</evidence>
<evidence type="ECO:0000313" key="3">
    <source>
        <dbReference type="Proteomes" id="UP001642482"/>
    </source>
</evidence>
<accession>A0ABP0BYH5</accession>
<feature type="transmembrane region" description="Helical" evidence="1">
    <location>
        <begin position="12"/>
        <end position="31"/>
    </location>
</feature>
<protein>
    <recommendedName>
        <fullName evidence="4">Integral membrane protein</fullName>
    </recommendedName>
</protein>
<proteinExistence type="predicted"/>
<keyword evidence="1" id="KW-0812">Transmembrane</keyword>
<feature type="transmembrane region" description="Helical" evidence="1">
    <location>
        <begin position="203"/>
        <end position="224"/>
    </location>
</feature>
<feature type="transmembrane region" description="Helical" evidence="1">
    <location>
        <begin position="58"/>
        <end position="83"/>
    </location>
</feature>
<keyword evidence="1" id="KW-1133">Transmembrane helix</keyword>
<keyword evidence="3" id="KW-1185">Reference proteome</keyword>
<evidence type="ECO:0000313" key="2">
    <source>
        <dbReference type="EMBL" id="CAK7224000.1"/>
    </source>
</evidence>
<organism evidence="2 3">
    <name type="scientific">Sporothrix eucalyptigena</name>
    <dbReference type="NCBI Taxonomy" id="1812306"/>
    <lineage>
        <taxon>Eukaryota</taxon>
        <taxon>Fungi</taxon>
        <taxon>Dikarya</taxon>
        <taxon>Ascomycota</taxon>
        <taxon>Pezizomycotina</taxon>
        <taxon>Sordariomycetes</taxon>
        <taxon>Sordariomycetidae</taxon>
        <taxon>Ophiostomatales</taxon>
        <taxon>Ophiostomataceae</taxon>
        <taxon>Sporothrix</taxon>
    </lineage>
</organism>
<dbReference type="Proteomes" id="UP001642482">
    <property type="component" value="Unassembled WGS sequence"/>
</dbReference>